<protein>
    <submittedName>
        <fullName evidence="1">Protein CFT1</fullName>
    </submittedName>
</protein>
<dbReference type="EMBL" id="MU003540">
    <property type="protein sequence ID" value="KAF2464051.1"/>
    <property type="molecule type" value="Genomic_DNA"/>
</dbReference>
<name>A0ACB6QAX5_9PLEO</name>
<gene>
    <name evidence="1" type="ORF">BDR25DRAFT_346874</name>
</gene>
<keyword evidence="2" id="KW-1185">Reference proteome</keyword>
<evidence type="ECO:0000313" key="2">
    <source>
        <dbReference type="Proteomes" id="UP000799755"/>
    </source>
</evidence>
<comment type="caution">
    <text evidence="1">The sequence shown here is derived from an EMBL/GenBank/DDBJ whole genome shotgun (WGS) entry which is preliminary data.</text>
</comment>
<proteinExistence type="predicted"/>
<dbReference type="Proteomes" id="UP000799755">
    <property type="component" value="Unassembled WGS sequence"/>
</dbReference>
<sequence>MQCYTEVAPPTAVSHALHLPFLAPKANNLIVVKNSLLQIFELKSTVTEVSVAGDGEATNVSPVFNSEVADVPFHRTEHTARLVLVGDFPLAGTVTSLARVKVLGTKSGAEALLIAFRDAKLSLVEWDPETYSLQTISIHYYEKPELSGAPWDAELKDTYNFLTADPSSRCAALKFGTRNLAILPFRERHLAEDDYGSDVDGMREDKYDHANGANGEEVHKTPYHSSFVLPLTLLDPALTNPVHLAFLYEYREPTFGIVASSRETAPSLLTERKDILTYTVFTLDLEQKASTTLLSVTGLPYDISRVVPLPLPIGGALLVGANEIIHVDQAGKTNGVAVNEFSKTCTAFPLTDQSDLALRLEGCMIELLSQDTGDVLIVLNNGRLVTLTFTLDGRNVSGITLQPVAEHHGGHVLSCRASCATNLGRGRIFVGSEDADSVLLGWTSKGGQFGRKRSQADIPTEDADMSLDEDEEEMDDLDDDLYNDTTSTVRRITAVAADPTAPGSYTFRIHDVLPSLAPIKDVIVHSASEQPSTQPHITGDLLVSTGQGSAGGVTVLNRDLIPTNLAESTLASVRGLWTVHAKKQAPKGMIMDIGQDTEGNLASDAEYDEYLVVCKAGSNGNEDTVVYEVNGNELKESAKGDFEREDGSTMNVGVLAGGTKVVQVMQSEVRTYDSELNMELILQMEDEENGAELRIINASFADPYLLVLRDDSSVKLFKATGSGELEDVECSGLSSTKWLSASLFKLSSFSEVFAFLLTFEGGLQVFAMSDLETPAFVAEGLGFLPPLLTAEYSTRRSSAKATLTEILAADLGDQTSKSPHLVVRTSTDDLVIYKAFHYPSRANSDPWTKNLRWIKLPQPHLPRYTEEPALDAEDVGQENTMVALDNVNGYSTVFRRGASPSFILKESSSAPRVISLSSKAVKGLTRFHTVGCERGFAYIDVDDTLRISQLPPQTHYGHLGWAARRFPMGSDIYAMSYHPRGVYVMGTGELHEFTLPEDTSHSEWAREDITFKPHVEQGVLKVFDAQTWSIIDTHIMDPQERILCVKTLNLEISESTHERKPLVAVGTAITRGEDLATKGCIRIFEVITVVPEPGRPETNKKLRLIVKDEVRGAVSAISSLGTQGFMIMAQGQKCMVRGLKEDGTLLPVAFMDMQCHVTLLKSLGETGMLLMGDVYKGLWLTGYTEEPYKMMLFGRSRTHQEVLAAEFLPFEKTLHFIIADADMNLQILEYNPDNPKSMGGLRLLQKSTFHTGHFPTTMTLLQSRISLPSTSDFPAPSLDSDVMDTSPSPSSSSTPFQQILETTQSGTLALITPLSESSYRRLSGLATFLAANLESPAGLNPRSWRAVEGELGGGGGMRGMVDGNLLMRWGELGAGKQKEGLGKYSLRFYRPSHDPVLFLVI</sequence>
<reference evidence="1" key="1">
    <citation type="journal article" date="2020" name="Stud. Mycol.">
        <title>101 Dothideomycetes genomes: a test case for predicting lifestyles and emergence of pathogens.</title>
        <authorList>
            <person name="Haridas S."/>
            <person name="Albert R."/>
            <person name="Binder M."/>
            <person name="Bloem J."/>
            <person name="Labutti K."/>
            <person name="Salamov A."/>
            <person name="Andreopoulos B."/>
            <person name="Baker S."/>
            <person name="Barry K."/>
            <person name="Bills G."/>
            <person name="Bluhm B."/>
            <person name="Cannon C."/>
            <person name="Castanera R."/>
            <person name="Culley D."/>
            <person name="Daum C."/>
            <person name="Ezra D."/>
            <person name="Gonzalez J."/>
            <person name="Henrissat B."/>
            <person name="Kuo A."/>
            <person name="Liang C."/>
            <person name="Lipzen A."/>
            <person name="Lutzoni F."/>
            <person name="Magnuson J."/>
            <person name="Mondo S."/>
            <person name="Nolan M."/>
            <person name="Ohm R."/>
            <person name="Pangilinan J."/>
            <person name="Park H.-J."/>
            <person name="Ramirez L."/>
            <person name="Alfaro M."/>
            <person name="Sun H."/>
            <person name="Tritt A."/>
            <person name="Yoshinaga Y."/>
            <person name="Zwiers L.-H."/>
            <person name="Turgeon B."/>
            <person name="Goodwin S."/>
            <person name="Spatafora J."/>
            <person name="Crous P."/>
            <person name="Grigoriev I."/>
        </authorList>
    </citation>
    <scope>NUCLEOTIDE SEQUENCE</scope>
    <source>
        <strain evidence="1">ATCC 200398</strain>
    </source>
</reference>
<evidence type="ECO:0000313" key="1">
    <source>
        <dbReference type="EMBL" id="KAF2464051.1"/>
    </source>
</evidence>
<organism evidence="1 2">
    <name type="scientific">Lindgomyces ingoldianus</name>
    <dbReference type="NCBI Taxonomy" id="673940"/>
    <lineage>
        <taxon>Eukaryota</taxon>
        <taxon>Fungi</taxon>
        <taxon>Dikarya</taxon>
        <taxon>Ascomycota</taxon>
        <taxon>Pezizomycotina</taxon>
        <taxon>Dothideomycetes</taxon>
        <taxon>Pleosporomycetidae</taxon>
        <taxon>Pleosporales</taxon>
        <taxon>Lindgomycetaceae</taxon>
        <taxon>Lindgomyces</taxon>
    </lineage>
</organism>
<accession>A0ACB6QAX5</accession>